<dbReference type="Pfam" id="PF12836">
    <property type="entry name" value="HHH_3"/>
    <property type="match status" value="1"/>
</dbReference>
<dbReference type="RefSeq" id="WP_099105609.1">
    <property type="nucleotide sequence ID" value="NZ_JAATJF010000002.1"/>
</dbReference>
<dbReference type="Proteomes" id="UP000226437">
    <property type="component" value="Unassembled WGS sequence"/>
</dbReference>
<name>A0A2G0CG96_9BACT</name>
<organism evidence="2 3">
    <name type="scientific">Neolewinella marina</name>
    <dbReference type="NCBI Taxonomy" id="438751"/>
    <lineage>
        <taxon>Bacteria</taxon>
        <taxon>Pseudomonadati</taxon>
        <taxon>Bacteroidota</taxon>
        <taxon>Saprospiria</taxon>
        <taxon>Saprospirales</taxon>
        <taxon>Lewinellaceae</taxon>
        <taxon>Neolewinella</taxon>
    </lineage>
</organism>
<accession>A0A2G0CG96</accession>
<evidence type="ECO:0008006" key="4">
    <source>
        <dbReference type="Google" id="ProtNLM"/>
    </source>
</evidence>
<gene>
    <name evidence="2" type="ORF">CGL56_05895</name>
</gene>
<evidence type="ECO:0000313" key="3">
    <source>
        <dbReference type="Proteomes" id="UP000226437"/>
    </source>
</evidence>
<comment type="caution">
    <text evidence="2">The sequence shown here is derived from an EMBL/GenBank/DDBJ whole genome shotgun (WGS) entry which is preliminary data.</text>
</comment>
<reference evidence="2 3" key="1">
    <citation type="submission" date="2017-10" db="EMBL/GenBank/DDBJ databases">
        <title>The draft genome sequence of Lewinella marina KCTC 32374.</title>
        <authorList>
            <person name="Wang K."/>
        </authorList>
    </citation>
    <scope>NUCLEOTIDE SEQUENCE [LARGE SCALE GENOMIC DNA]</scope>
    <source>
        <strain evidence="2 3">MKG-38</strain>
    </source>
</reference>
<evidence type="ECO:0000313" key="2">
    <source>
        <dbReference type="EMBL" id="PHK98992.1"/>
    </source>
</evidence>
<dbReference type="AlphaFoldDB" id="A0A2G0CG96"/>
<sequence>MIAFPWHPRSAALLLLLVIGAAVGAQTEAEIVQLVEDVVAQQAEEGGEFTYNAALAELETYARRPLDLNAATPEELGALYLLTPPQIDRLLAYRERLGGFISIYELQAVPGLDLETIRRLLPYVRVGGGLDDVNVPLTSLFTGGNRELFLRTGARLERARGYQGPQPAYAGGPLRLYSKYRQRYGKQLSLGMVAEKDPGEALLGRGGGVDYFSAHLFLRNLNPRIQALALGDFSVSFGQGLILYTGFGFGKSSYTTSVARTSPTLQPYASVNEFNFMRGAGLTLTLGKHTELTLFASRRARTANVAHDSVSVTSLDLSGYHRTAGERDDRNSLRQSSYGGSLRYRPFERLQLGLNVLGEHLSRPLRPTSRPYNQFYFQGSDLHNVSVDYRYRLRNFSFFGEVAGAVGAGTAMLHGLNLGLDRRADVALVYRNYGRNYQALSAQPFGEAGGGRNEEGIYLGLELRPATRWRINAYYDLWRHEWLRFNLDAPTAGREYRLRLTYAVRRKLDSYLEIRGETKGAGRGRDALAKVDAVVDRTRFQSRLHLGYHLSPVVEWRSRIDLGYTRYASEYAQRGGMVYQDLLYRPTGPLSLTARVAAYATPGYDVRFYEYENGLTYNAYVLPYYGEGLRSYLLVRYKGIRGLTLEARLARSQTTDGATFGSGQEATDRTHRTDVAGQVIWRW</sequence>
<keyword evidence="1" id="KW-0732">Signal</keyword>
<dbReference type="EMBL" id="PDLO01000002">
    <property type="protein sequence ID" value="PHK98992.1"/>
    <property type="molecule type" value="Genomic_DNA"/>
</dbReference>
<dbReference type="Gene3D" id="1.10.150.320">
    <property type="entry name" value="Photosystem II 12 kDa extrinsic protein"/>
    <property type="match status" value="1"/>
</dbReference>
<dbReference type="OrthoDB" id="9766750at2"/>
<dbReference type="SUPFAM" id="SSF47781">
    <property type="entry name" value="RuvA domain 2-like"/>
    <property type="match status" value="1"/>
</dbReference>
<feature type="chain" id="PRO_5013894656" description="Helix-hairpin-helix domain-containing protein" evidence="1">
    <location>
        <begin position="25"/>
        <end position="683"/>
    </location>
</feature>
<dbReference type="InterPro" id="IPR010994">
    <property type="entry name" value="RuvA_2-like"/>
</dbReference>
<feature type="signal peptide" evidence="1">
    <location>
        <begin position="1"/>
        <end position="24"/>
    </location>
</feature>
<keyword evidence="3" id="KW-1185">Reference proteome</keyword>
<evidence type="ECO:0000256" key="1">
    <source>
        <dbReference type="SAM" id="SignalP"/>
    </source>
</evidence>
<proteinExistence type="predicted"/>
<protein>
    <recommendedName>
        <fullName evidence="4">Helix-hairpin-helix domain-containing protein</fullName>
    </recommendedName>
</protein>